<dbReference type="AlphaFoldDB" id="A0AAD3XW66"/>
<organism evidence="2 3">
    <name type="scientific">Nepenthes gracilis</name>
    <name type="common">Slender pitcher plant</name>
    <dbReference type="NCBI Taxonomy" id="150966"/>
    <lineage>
        <taxon>Eukaryota</taxon>
        <taxon>Viridiplantae</taxon>
        <taxon>Streptophyta</taxon>
        <taxon>Embryophyta</taxon>
        <taxon>Tracheophyta</taxon>
        <taxon>Spermatophyta</taxon>
        <taxon>Magnoliopsida</taxon>
        <taxon>eudicotyledons</taxon>
        <taxon>Gunneridae</taxon>
        <taxon>Pentapetalae</taxon>
        <taxon>Caryophyllales</taxon>
        <taxon>Nepenthaceae</taxon>
        <taxon>Nepenthes</taxon>
    </lineage>
</organism>
<feature type="compositionally biased region" description="Basic and acidic residues" evidence="1">
    <location>
        <begin position="307"/>
        <end position="327"/>
    </location>
</feature>
<keyword evidence="3" id="KW-1185">Reference proteome</keyword>
<evidence type="ECO:0000313" key="3">
    <source>
        <dbReference type="Proteomes" id="UP001279734"/>
    </source>
</evidence>
<feature type="region of interest" description="Disordered" evidence="1">
    <location>
        <begin position="233"/>
        <end position="263"/>
    </location>
</feature>
<feature type="region of interest" description="Disordered" evidence="1">
    <location>
        <begin position="275"/>
        <end position="338"/>
    </location>
</feature>
<comment type="caution">
    <text evidence="2">The sequence shown here is derived from an EMBL/GenBank/DDBJ whole genome shotgun (WGS) entry which is preliminary data.</text>
</comment>
<evidence type="ECO:0000256" key="1">
    <source>
        <dbReference type="SAM" id="MobiDB-lite"/>
    </source>
</evidence>
<reference evidence="2" key="1">
    <citation type="submission" date="2023-05" db="EMBL/GenBank/DDBJ databases">
        <title>Nepenthes gracilis genome sequencing.</title>
        <authorList>
            <person name="Fukushima K."/>
        </authorList>
    </citation>
    <scope>NUCLEOTIDE SEQUENCE</scope>
    <source>
        <strain evidence="2">SING2019-196</strain>
    </source>
</reference>
<evidence type="ECO:0000313" key="2">
    <source>
        <dbReference type="EMBL" id="GMH18495.1"/>
    </source>
</evidence>
<dbReference type="Proteomes" id="UP001279734">
    <property type="component" value="Unassembled WGS sequence"/>
</dbReference>
<feature type="compositionally biased region" description="Polar residues" evidence="1">
    <location>
        <begin position="37"/>
        <end position="51"/>
    </location>
</feature>
<protein>
    <submittedName>
        <fullName evidence="2">Uncharacterized protein</fullName>
    </submittedName>
</protein>
<sequence length="338" mass="36054">MHGQPTCCARHDEWKEGTASSWAVLVFSSPKLSAEVTQPLQSKNMESSPSTLPGHDNDSSPQSSRICSLQMDLSAKIGSTAMDSMDSLLPEREFSSLQATRKVSFKVKSGDRFPRVSDDGFIPAELYNVQFGNVSAKELEADLLLGASLCVLRQGSQMDANAQHEVHGECAVALMVSIEECHLRVSHIGLTQQFPQRSVVAVPNSDARSGLPMEHVDGPKGITWSSVVTKNTLGVGRDRGGKGPWRVKSKPESAVKSAGSVPESNSFAALQCSEADTPSGISDGSEKNDVIDSAEPDLGSSLGGVEVDMRTLTHSDLERESRGESPLKNDGAWQAGSS</sequence>
<name>A0AAD3XW66_NEPGR</name>
<dbReference type="EMBL" id="BSYO01000019">
    <property type="protein sequence ID" value="GMH18495.1"/>
    <property type="molecule type" value="Genomic_DNA"/>
</dbReference>
<feature type="region of interest" description="Disordered" evidence="1">
    <location>
        <begin position="37"/>
        <end position="65"/>
    </location>
</feature>
<accession>A0AAD3XW66</accession>
<proteinExistence type="predicted"/>
<gene>
    <name evidence="2" type="ORF">Nepgr_020336</name>
</gene>